<dbReference type="InterPro" id="IPR013108">
    <property type="entry name" value="Amidohydro_3"/>
</dbReference>
<dbReference type="Pfam" id="PF07969">
    <property type="entry name" value="Amidohydro_3"/>
    <property type="match status" value="1"/>
</dbReference>
<dbReference type="InterPro" id="IPR052349">
    <property type="entry name" value="Metallo-hydrolase_Enzymes"/>
</dbReference>
<protein>
    <submittedName>
        <fullName evidence="2">N-isopropylammelide isopropylaminohydrolase</fullName>
    </submittedName>
</protein>
<dbReference type="PANTHER" id="PTHR32027">
    <property type="entry name" value="CYTOSINE DEAMINASE"/>
    <property type="match status" value="1"/>
</dbReference>
<organism evidence="2 3">
    <name type="scientific">Microbacterium laevaniformans</name>
    <dbReference type="NCBI Taxonomy" id="36807"/>
    <lineage>
        <taxon>Bacteria</taxon>
        <taxon>Bacillati</taxon>
        <taxon>Actinomycetota</taxon>
        <taxon>Actinomycetes</taxon>
        <taxon>Micrococcales</taxon>
        <taxon>Microbacteriaceae</taxon>
        <taxon>Microbacterium</taxon>
    </lineage>
</organism>
<dbReference type="Gene3D" id="3.20.20.140">
    <property type="entry name" value="Metal-dependent hydrolases"/>
    <property type="match status" value="1"/>
</dbReference>
<accession>A0A4S2D373</accession>
<dbReference type="AlphaFoldDB" id="A0A4S2D373"/>
<evidence type="ECO:0000313" key="3">
    <source>
        <dbReference type="Proteomes" id="UP000309893"/>
    </source>
</evidence>
<dbReference type="GO" id="GO:0016814">
    <property type="term" value="F:hydrolase activity, acting on carbon-nitrogen (but not peptide) bonds, in cyclic amidines"/>
    <property type="evidence" value="ECO:0007669"/>
    <property type="project" value="TreeGrafter"/>
</dbReference>
<name>A0A4S2D373_9MICO</name>
<dbReference type="InterPro" id="IPR011059">
    <property type="entry name" value="Metal-dep_hydrolase_composite"/>
</dbReference>
<dbReference type="EMBL" id="SRYO01000009">
    <property type="protein sequence ID" value="TGY34674.1"/>
    <property type="molecule type" value="Genomic_DNA"/>
</dbReference>
<dbReference type="SUPFAM" id="SSF51556">
    <property type="entry name" value="Metallo-dependent hydrolases"/>
    <property type="match status" value="1"/>
</dbReference>
<dbReference type="InterPro" id="IPR032466">
    <property type="entry name" value="Metal_Hydrolase"/>
</dbReference>
<comment type="caution">
    <text evidence="2">The sequence shown here is derived from an EMBL/GenBank/DDBJ whole genome shotgun (WGS) entry which is preliminary data.</text>
</comment>
<reference evidence="2 3" key="1">
    <citation type="submission" date="2019-04" db="EMBL/GenBank/DDBJ databases">
        <title>Microbes associate with the intestines of laboratory mice.</title>
        <authorList>
            <person name="Navarre W."/>
            <person name="Wong E."/>
            <person name="Huang K."/>
            <person name="Tropini C."/>
            <person name="Ng K."/>
            <person name="Yu B."/>
        </authorList>
    </citation>
    <scope>NUCLEOTIDE SEQUENCE [LARGE SCALE GENOMIC DNA]</scope>
    <source>
        <strain evidence="2 3">NM46_B2-13</strain>
    </source>
</reference>
<keyword evidence="2" id="KW-0378">Hydrolase</keyword>
<proteinExistence type="predicted"/>
<gene>
    <name evidence="2" type="ORF">E5344_12805</name>
</gene>
<dbReference type="SUPFAM" id="SSF51338">
    <property type="entry name" value="Composite domain of metallo-dependent hydrolases"/>
    <property type="match status" value="1"/>
</dbReference>
<sequence>MTLTLLHDVRPWGGAPADVLVDADGIREIAAPGTIDPAITTADAVTIDGDGGILIPSFSDVHVHLDSTRMGLPFRPNTAGETRWSHIMNDRENWRSAERPVAERATYTLGRMIAQGATRVRSHAQVDADSGLEKFEGVLAAREAHRQRAAVEIVAFPQVGIHLEDGVPDLLDAALRSGADLIGGIDPCEIDRDPVRHLDTVFDLADRHGVGVDIHLHEGGSLGLFSLDLVLERTRALGMTGRVSVSHAFSLADRSPGVDRALEQIAELDVALTTIAPKGSLSVPLDLPVERLLQMGIRVGLGMDGQRDYWSPWGDGDMLERTWMLAFTQGFSRDDLIEDCLAIGTWGGASVIDAALPRLAPGVRPGLAVGDPAELVVVRGDTPTAAVMDRDPRRIVIHRGRVVAQDDELT</sequence>
<dbReference type="OrthoDB" id="3366604at2"/>
<dbReference type="PANTHER" id="PTHR32027:SF9">
    <property type="entry name" value="BLL3847 PROTEIN"/>
    <property type="match status" value="1"/>
</dbReference>
<dbReference type="RefSeq" id="WP_135949862.1">
    <property type="nucleotide sequence ID" value="NZ_CP158846.1"/>
</dbReference>
<feature type="domain" description="Amidohydrolase 3" evidence="1">
    <location>
        <begin position="111"/>
        <end position="404"/>
    </location>
</feature>
<evidence type="ECO:0000313" key="2">
    <source>
        <dbReference type="EMBL" id="TGY34674.1"/>
    </source>
</evidence>
<dbReference type="Gene3D" id="2.30.40.10">
    <property type="entry name" value="Urease, subunit C, domain 1"/>
    <property type="match status" value="1"/>
</dbReference>
<dbReference type="Proteomes" id="UP000309893">
    <property type="component" value="Unassembled WGS sequence"/>
</dbReference>
<evidence type="ECO:0000259" key="1">
    <source>
        <dbReference type="Pfam" id="PF07969"/>
    </source>
</evidence>